<comment type="caution">
    <text evidence="3">The sequence shown here is derived from an EMBL/GenBank/DDBJ whole genome shotgun (WGS) entry which is preliminary data.</text>
</comment>
<dbReference type="AlphaFoldDB" id="X0TFG0"/>
<dbReference type="InterPro" id="IPR050250">
    <property type="entry name" value="Macrolide_Exporter_MacB"/>
</dbReference>
<accession>X0TFG0</accession>
<keyword evidence="1" id="KW-1133">Transmembrane helix</keyword>
<feature type="non-terminal residue" evidence="3">
    <location>
        <position position="276"/>
    </location>
</feature>
<feature type="transmembrane region" description="Helical" evidence="1">
    <location>
        <begin position="93"/>
        <end position="113"/>
    </location>
</feature>
<gene>
    <name evidence="3" type="ORF">S01H1_29709</name>
</gene>
<protein>
    <recommendedName>
        <fullName evidence="2">MacB-like periplasmic core domain-containing protein</fullName>
    </recommendedName>
</protein>
<evidence type="ECO:0000259" key="2">
    <source>
        <dbReference type="Pfam" id="PF12704"/>
    </source>
</evidence>
<feature type="non-terminal residue" evidence="3">
    <location>
        <position position="1"/>
    </location>
</feature>
<sequence length="276" mass="30954">QFLGESMILTFISFISAIVLVLISMPFFRNISGKDILINSMTNPTILAGFVGLFLIIGLIGGSYPAFFLSAFRPVEVIQGKLKRGAKSSALRIVLVSFQFAVSIILIIGTFTVNTQLKFVRSKNLGYDKDHVIVMQMRSTETQNKYEAIKEAIKRNPNVINVSASTTSPLGTSDFSVHHAVGKPEDELNMLWAQMVDENYIDTYKMEIVQGRNFSKDFTSDKNEAIIINEAAVKKIGWQNDPINKQLERFTSPTTKQTYTVVGVVKDYHFQSLHQQ</sequence>
<organism evidence="3">
    <name type="scientific">marine sediment metagenome</name>
    <dbReference type="NCBI Taxonomy" id="412755"/>
    <lineage>
        <taxon>unclassified sequences</taxon>
        <taxon>metagenomes</taxon>
        <taxon>ecological metagenomes</taxon>
    </lineage>
</organism>
<dbReference type="InterPro" id="IPR025857">
    <property type="entry name" value="MacB_PCD"/>
</dbReference>
<dbReference type="GO" id="GO:0005886">
    <property type="term" value="C:plasma membrane"/>
    <property type="evidence" value="ECO:0007669"/>
    <property type="project" value="TreeGrafter"/>
</dbReference>
<name>X0TFG0_9ZZZZ</name>
<evidence type="ECO:0000313" key="3">
    <source>
        <dbReference type="EMBL" id="GAF92308.1"/>
    </source>
</evidence>
<dbReference type="Pfam" id="PF12704">
    <property type="entry name" value="MacB_PCD"/>
    <property type="match status" value="1"/>
</dbReference>
<dbReference type="PANTHER" id="PTHR30572:SF4">
    <property type="entry name" value="ABC TRANSPORTER PERMEASE YTRF"/>
    <property type="match status" value="1"/>
</dbReference>
<feature type="transmembrane region" description="Helical" evidence="1">
    <location>
        <begin position="7"/>
        <end position="28"/>
    </location>
</feature>
<dbReference type="GO" id="GO:0022857">
    <property type="term" value="F:transmembrane transporter activity"/>
    <property type="evidence" value="ECO:0007669"/>
    <property type="project" value="TreeGrafter"/>
</dbReference>
<dbReference type="PANTHER" id="PTHR30572">
    <property type="entry name" value="MEMBRANE COMPONENT OF TRANSPORTER-RELATED"/>
    <property type="match status" value="1"/>
</dbReference>
<proteinExistence type="predicted"/>
<reference evidence="3" key="1">
    <citation type="journal article" date="2014" name="Front. Microbiol.">
        <title>High frequency of phylogenetically diverse reductive dehalogenase-homologous genes in deep subseafloor sedimentary metagenomes.</title>
        <authorList>
            <person name="Kawai M."/>
            <person name="Futagami T."/>
            <person name="Toyoda A."/>
            <person name="Takaki Y."/>
            <person name="Nishi S."/>
            <person name="Hori S."/>
            <person name="Arai W."/>
            <person name="Tsubouchi T."/>
            <person name="Morono Y."/>
            <person name="Uchiyama I."/>
            <person name="Ito T."/>
            <person name="Fujiyama A."/>
            <person name="Inagaki F."/>
            <person name="Takami H."/>
        </authorList>
    </citation>
    <scope>NUCLEOTIDE SEQUENCE</scope>
    <source>
        <strain evidence="3">Expedition CK06-06</strain>
    </source>
</reference>
<feature type="transmembrane region" description="Helical" evidence="1">
    <location>
        <begin position="48"/>
        <end position="72"/>
    </location>
</feature>
<dbReference type="EMBL" id="BARS01018247">
    <property type="protein sequence ID" value="GAF92308.1"/>
    <property type="molecule type" value="Genomic_DNA"/>
</dbReference>
<feature type="domain" description="MacB-like periplasmic core" evidence="2">
    <location>
        <begin position="102"/>
        <end position="268"/>
    </location>
</feature>
<keyword evidence="1" id="KW-0812">Transmembrane</keyword>
<keyword evidence="1" id="KW-0472">Membrane</keyword>
<evidence type="ECO:0000256" key="1">
    <source>
        <dbReference type="SAM" id="Phobius"/>
    </source>
</evidence>